<evidence type="ECO:0000313" key="3">
    <source>
        <dbReference type="Proteomes" id="UP000230179"/>
    </source>
</evidence>
<gene>
    <name evidence="2" type="ORF">COU19_03190</name>
</gene>
<name>A0A2H0U924_9BACT</name>
<keyword evidence="1" id="KW-1133">Transmembrane helix</keyword>
<keyword evidence="1" id="KW-0472">Membrane</keyword>
<evidence type="ECO:0000256" key="1">
    <source>
        <dbReference type="SAM" id="Phobius"/>
    </source>
</evidence>
<sequence>MLKRSTKGFTLIELMVAMGLFATVMTIASGAYLIMISVNREAQSITRGINSVSYALEIMTRNIRTGTGYPSGPSSCGDVHGAGADSMTFTDVAGDQVTYSLAPSVGTAHKIVQAVNGVLTDLTDPSVDISTLTFYCTGALPSDAYQANVILVVSGKVLSAKATKDKEFIVQTTATMRALDL</sequence>
<comment type="caution">
    <text evidence="2">The sequence shown here is derived from an EMBL/GenBank/DDBJ whole genome shotgun (WGS) entry which is preliminary data.</text>
</comment>
<dbReference type="Pfam" id="PF07963">
    <property type="entry name" value="N_methyl"/>
    <property type="match status" value="1"/>
</dbReference>
<evidence type="ECO:0008006" key="4">
    <source>
        <dbReference type="Google" id="ProtNLM"/>
    </source>
</evidence>
<protein>
    <recommendedName>
        <fullName evidence="4">Prepilin-type N-terminal cleavage/methylation domain-containing protein</fullName>
    </recommendedName>
</protein>
<dbReference type="PROSITE" id="PS00409">
    <property type="entry name" value="PROKAR_NTER_METHYL"/>
    <property type="match status" value="1"/>
</dbReference>
<accession>A0A2H0U924</accession>
<dbReference type="SUPFAM" id="SSF54523">
    <property type="entry name" value="Pili subunits"/>
    <property type="match status" value="1"/>
</dbReference>
<keyword evidence="1" id="KW-0812">Transmembrane</keyword>
<dbReference type="NCBIfam" id="TIGR02532">
    <property type="entry name" value="IV_pilin_GFxxxE"/>
    <property type="match status" value="1"/>
</dbReference>
<dbReference type="Gene3D" id="3.30.700.10">
    <property type="entry name" value="Glycoprotein, Type 4 Pilin"/>
    <property type="match status" value="1"/>
</dbReference>
<reference evidence="3" key="1">
    <citation type="submission" date="2017-09" db="EMBL/GenBank/DDBJ databases">
        <title>Depth-based differentiation of microbial function through sediment-hosted aquifers and enrichment of novel symbionts in the deep terrestrial subsurface.</title>
        <authorList>
            <person name="Probst A.J."/>
            <person name="Ladd B."/>
            <person name="Jarett J.K."/>
            <person name="Geller-Mcgrath D.E."/>
            <person name="Sieber C.M.K."/>
            <person name="Emerson J.B."/>
            <person name="Anantharaman K."/>
            <person name="Thomas B.C."/>
            <person name="Malmstrom R."/>
            <person name="Stieglmeier M."/>
            <person name="Klingl A."/>
            <person name="Woyke T."/>
            <person name="Ryan C.M."/>
            <person name="Banfield J.F."/>
        </authorList>
    </citation>
    <scope>NUCLEOTIDE SEQUENCE [LARGE SCALE GENOMIC DNA]</scope>
</reference>
<dbReference type="InterPro" id="IPR045584">
    <property type="entry name" value="Pilin-like"/>
</dbReference>
<dbReference type="InterPro" id="IPR012902">
    <property type="entry name" value="N_methyl_site"/>
</dbReference>
<organism evidence="2 3">
    <name type="scientific">Candidatus Kaiserbacteria bacterium CG10_big_fil_rev_8_21_14_0_10_56_12</name>
    <dbReference type="NCBI Taxonomy" id="1974611"/>
    <lineage>
        <taxon>Bacteria</taxon>
        <taxon>Candidatus Kaiseribacteriota</taxon>
    </lineage>
</organism>
<feature type="transmembrane region" description="Helical" evidence="1">
    <location>
        <begin position="12"/>
        <end position="35"/>
    </location>
</feature>
<dbReference type="EMBL" id="PFBL01000024">
    <property type="protein sequence ID" value="PIR82914.1"/>
    <property type="molecule type" value="Genomic_DNA"/>
</dbReference>
<dbReference type="Proteomes" id="UP000230179">
    <property type="component" value="Unassembled WGS sequence"/>
</dbReference>
<proteinExistence type="predicted"/>
<dbReference type="AlphaFoldDB" id="A0A2H0U924"/>
<evidence type="ECO:0000313" key="2">
    <source>
        <dbReference type="EMBL" id="PIR82914.1"/>
    </source>
</evidence>